<comment type="pathway">
    <text evidence="1 7">Cell wall biogenesis; peptidoglycan biosynthesis.</text>
</comment>
<dbReference type="SUPFAM" id="SSF141523">
    <property type="entry name" value="L,D-transpeptidase catalytic domain-like"/>
    <property type="match status" value="1"/>
</dbReference>
<keyword evidence="4 7" id="KW-0133">Cell shape</keyword>
<feature type="active site" description="Nucleophile" evidence="7">
    <location>
        <position position="542"/>
    </location>
</feature>
<evidence type="ECO:0000256" key="1">
    <source>
        <dbReference type="ARBA" id="ARBA00004752"/>
    </source>
</evidence>
<dbReference type="GO" id="GO:0016740">
    <property type="term" value="F:transferase activity"/>
    <property type="evidence" value="ECO:0007669"/>
    <property type="project" value="UniProtKB-KW"/>
</dbReference>
<evidence type="ECO:0000259" key="10">
    <source>
        <dbReference type="PROSITE" id="PS52029"/>
    </source>
</evidence>
<dbReference type="InterPro" id="IPR005490">
    <property type="entry name" value="LD_TPept_cat_dom"/>
</dbReference>
<accession>A0A3M9X165</accession>
<dbReference type="CDD" id="cd16913">
    <property type="entry name" value="YkuD_like"/>
    <property type="match status" value="1"/>
</dbReference>
<evidence type="ECO:0000256" key="3">
    <source>
        <dbReference type="ARBA" id="ARBA00022679"/>
    </source>
</evidence>
<dbReference type="EMBL" id="QKOD01000017">
    <property type="protein sequence ID" value="RNJ41595.1"/>
    <property type="molecule type" value="Genomic_DNA"/>
</dbReference>
<keyword evidence="9" id="KW-0732">Signal</keyword>
<feature type="active site" description="Proton donor/acceptor" evidence="7">
    <location>
        <position position="523"/>
    </location>
</feature>
<dbReference type="InterPro" id="IPR038063">
    <property type="entry name" value="Transpep_catalytic_dom"/>
</dbReference>
<dbReference type="GO" id="GO:0009252">
    <property type="term" value="P:peptidoglycan biosynthetic process"/>
    <property type="evidence" value="ECO:0007669"/>
    <property type="project" value="UniProtKB-UniPathway"/>
</dbReference>
<dbReference type="Gene3D" id="2.40.440.10">
    <property type="entry name" value="L,D-transpeptidase catalytic domain-like"/>
    <property type="match status" value="1"/>
</dbReference>
<evidence type="ECO:0000256" key="8">
    <source>
        <dbReference type="SAM" id="MobiDB-lite"/>
    </source>
</evidence>
<comment type="caution">
    <text evidence="11">The sequence shown here is derived from an EMBL/GenBank/DDBJ whole genome shotgun (WGS) entry which is preliminary data.</text>
</comment>
<evidence type="ECO:0000256" key="4">
    <source>
        <dbReference type="ARBA" id="ARBA00022960"/>
    </source>
</evidence>
<dbReference type="RefSeq" id="WP_123170182.1">
    <property type="nucleotide sequence ID" value="NZ_QKOD01000017.1"/>
</dbReference>
<dbReference type="PROSITE" id="PS52029">
    <property type="entry name" value="LD_TPASE"/>
    <property type="match status" value="1"/>
</dbReference>
<gene>
    <name evidence="11" type="ORF">DNR46_32700</name>
</gene>
<evidence type="ECO:0000256" key="2">
    <source>
        <dbReference type="ARBA" id="ARBA00005992"/>
    </source>
</evidence>
<dbReference type="AlphaFoldDB" id="A0A3M9X165"/>
<dbReference type="InterPro" id="IPR052905">
    <property type="entry name" value="LD-transpeptidase_YkuD-like"/>
</dbReference>
<feature type="chain" id="PRO_5018112632" description="L,D-TPase catalytic domain-containing protein" evidence="9">
    <location>
        <begin position="30"/>
        <end position="625"/>
    </location>
</feature>
<evidence type="ECO:0000313" key="12">
    <source>
        <dbReference type="Proteomes" id="UP000275436"/>
    </source>
</evidence>
<comment type="similarity">
    <text evidence="2">Belongs to the YkuD family.</text>
</comment>
<evidence type="ECO:0000313" key="11">
    <source>
        <dbReference type="EMBL" id="RNJ41595.1"/>
    </source>
</evidence>
<evidence type="ECO:0000256" key="7">
    <source>
        <dbReference type="PROSITE-ProRule" id="PRU01373"/>
    </source>
</evidence>
<evidence type="ECO:0000256" key="5">
    <source>
        <dbReference type="ARBA" id="ARBA00022984"/>
    </source>
</evidence>
<feature type="signal peptide" evidence="9">
    <location>
        <begin position="1"/>
        <end position="29"/>
    </location>
</feature>
<proteinExistence type="inferred from homology"/>
<dbReference type="PANTHER" id="PTHR41533">
    <property type="entry name" value="L,D-TRANSPEPTIDASE HI_1667-RELATED"/>
    <property type="match status" value="1"/>
</dbReference>
<dbReference type="GO" id="GO:0071555">
    <property type="term" value="P:cell wall organization"/>
    <property type="evidence" value="ECO:0007669"/>
    <property type="project" value="UniProtKB-UniRule"/>
</dbReference>
<name>A0A3M9X165_9HYPH</name>
<organism evidence="11 12">
    <name type="scientific">Mesorhizobium japonicum</name>
    <dbReference type="NCBI Taxonomy" id="2066070"/>
    <lineage>
        <taxon>Bacteria</taxon>
        <taxon>Pseudomonadati</taxon>
        <taxon>Pseudomonadota</taxon>
        <taxon>Alphaproteobacteria</taxon>
        <taxon>Hyphomicrobiales</taxon>
        <taxon>Phyllobacteriaceae</taxon>
        <taxon>Mesorhizobium</taxon>
    </lineage>
</organism>
<feature type="domain" description="L,D-TPase catalytic" evidence="10">
    <location>
        <begin position="392"/>
        <end position="563"/>
    </location>
</feature>
<dbReference type="UniPathway" id="UPA00219"/>
<feature type="region of interest" description="Disordered" evidence="8">
    <location>
        <begin position="43"/>
        <end position="65"/>
    </location>
</feature>
<dbReference type="GO" id="GO:0008360">
    <property type="term" value="P:regulation of cell shape"/>
    <property type="evidence" value="ECO:0007669"/>
    <property type="project" value="UniProtKB-UniRule"/>
</dbReference>
<dbReference type="GO" id="GO:0004180">
    <property type="term" value="F:carboxypeptidase activity"/>
    <property type="evidence" value="ECO:0007669"/>
    <property type="project" value="UniProtKB-ARBA"/>
</dbReference>
<dbReference type="Proteomes" id="UP000275436">
    <property type="component" value="Unassembled WGS sequence"/>
</dbReference>
<evidence type="ECO:0000256" key="6">
    <source>
        <dbReference type="ARBA" id="ARBA00023316"/>
    </source>
</evidence>
<dbReference type="Pfam" id="PF03734">
    <property type="entry name" value="YkuD"/>
    <property type="match status" value="1"/>
</dbReference>
<keyword evidence="5 7" id="KW-0573">Peptidoglycan synthesis</keyword>
<reference evidence="11 12" key="1">
    <citation type="journal article" date="2018" name="Mol. Plant Microbe Interact.">
        <title>Taxonomically Different Co-Microsymbionts of a Relict Legume, Oxytropis popoviana, Have Complementary Sets of Symbiotic Genes and Together Increase the Efficiency of Plant Nodulation.</title>
        <authorList>
            <person name="Safronova V."/>
            <person name="Belimov A."/>
            <person name="Sazanova A."/>
            <person name="Chirak E."/>
            <person name="Verkhozina A."/>
            <person name="Kuznetsova I."/>
            <person name="Andronov E."/>
            <person name="Puhalsky J."/>
            <person name="Tikhonovich I."/>
        </authorList>
    </citation>
    <scope>NUCLEOTIDE SEQUENCE [LARGE SCALE GENOMIC DNA]</scope>
    <source>
        <strain evidence="11 12">Opo-235</strain>
    </source>
</reference>
<dbReference type="InterPro" id="IPR045380">
    <property type="entry name" value="LD_TPept_scaffold_dom"/>
</dbReference>
<keyword evidence="6 7" id="KW-0961">Cell wall biogenesis/degradation</keyword>
<dbReference type="Pfam" id="PF20142">
    <property type="entry name" value="Scaffold"/>
    <property type="match status" value="1"/>
</dbReference>
<evidence type="ECO:0000256" key="9">
    <source>
        <dbReference type="SAM" id="SignalP"/>
    </source>
</evidence>
<dbReference type="PANTHER" id="PTHR41533:SF2">
    <property type="entry name" value="BLR7131 PROTEIN"/>
    <property type="match status" value="1"/>
</dbReference>
<sequence>MKFLGKKATAMPLVAIAATLALGAPQAGAQGLFDMLFGGGVRHEPQGEFPPPPKHKPKVPAGGGGGAKISGPSYYTYKADKLIRVDFSTLSAAPQPATPQDAAFVPSATGAAFHDAIAGLSDYELYAEPDIAKALIAYYSANPDFIWVNGTSPNNRAQDAVRVLGEAASYGLTPADYTVDVPATTSASDDAAKLRELVRFEMALSARVLRYAHDAQNGRVEPNRMTGYYDFPAKPLDMVGVLKTLAHTQEVRTYLESRHPQNAEYQALRVELEALQASAENEIVVDPKLLLKPGETSPELPKLLSLIARNLDDNMGGTYGELLSRLASSEVYVPELVPLIKAVQVKEGMKGDGVIGPRTVALLAGTSKADRLLKVQVALEELRWLPSDLGSPRVFINQPAFTASYIDNGEEKLKTRVVVGRVTNQTAFFYDQIKQVDFHPYWGVPQSIIVNEMLPRLRSDPGYLDRAGYEVTDSRGKRIPSSAVNWGAYGANIPYSVRQQPSEANALGELKILFPNKHAIYMHDTPQKSFFKQDMRALSHGCVRLQDPRGMAAAVLGTSVDYVAEKLKHGHSTEDVTRKIPVYVAYFTAWPDMSGKVEYFNDVYDRDSRLKQALDATEAVRSPSS</sequence>
<protein>
    <recommendedName>
        <fullName evidence="10">L,D-TPase catalytic domain-containing protein</fullName>
    </recommendedName>
</protein>
<keyword evidence="3" id="KW-0808">Transferase</keyword>